<dbReference type="OrthoDB" id="567788at2759"/>
<dbReference type="EMBL" id="CP017554">
    <property type="protein sequence ID" value="AOW01088.1"/>
    <property type="molecule type" value="Genomic_DNA"/>
</dbReference>
<dbReference type="Proteomes" id="UP000256601">
    <property type="component" value="Unassembled WGS sequence"/>
</dbReference>
<accession>A0A1H6Q5H9</accession>
<proteinExistence type="predicted"/>
<organism evidence="9 11">
    <name type="scientific">Yarrowia lipolytica</name>
    <name type="common">Candida lipolytica</name>
    <dbReference type="NCBI Taxonomy" id="4952"/>
    <lineage>
        <taxon>Eukaryota</taxon>
        <taxon>Fungi</taxon>
        <taxon>Dikarya</taxon>
        <taxon>Ascomycota</taxon>
        <taxon>Saccharomycotina</taxon>
        <taxon>Dipodascomycetes</taxon>
        <taxon>Dipodascales</taxon>
        <taxon>Dipodascales incertae sedis</taxon>
        <taxon>Yarrowia</taxon>
    </lineage>
</organism>
<evidence type="ECO:0000259" key="8">
    <source>
        <dbReference type="PROSITE" id="PS50845"/>
    </source>
</evidence>
<reference evidence="10 12" key="2">
    <citation type="submission" date="2018-07" db="EMBL/GenBank/DDBJ databases">
        <title>Draft Genome Assemblies for Five Robust Yarrowia lipolytica Strains Exhibiting High Lipid Production and Pentose Sugar Utilization and Sugar Alcohol Secretion from Undetoxified Lignocellulosic Biomass Hydrolysates.</title>
        <authorList>
            <consortium name="DOE Joint Genome Institute"/>
            <person name="Walker C."/>
            <person name="Ryu S."/>
            <person name="Na H."/>
            <person name="Zane M."/>
            <person name="LaButti K."/>
            <person name="Lipzen A."/>
            <person name="Haridas S."/>
            <person name="Barry K."/>
            <person name="Grigoriev I.V."/>
            <person name="Quarterman J."/>
            <person name="Slininger P."/>
            <person name="Dien B."/>
            <person name="Trinh C.T."/>
        </authorList>
    </citation>
    <scope>NUCLEOTIDE SEQUENCE [LARGE SCALE GENOMIC DNA]</scope>
    <source>
        <strain evidence="10 12">YB392</strain>
    </source>
</reference>
<dbReference type="GeneID" id="2907353"/>
<feature type="compositionally biased region" description="Polar residues" evidence="7">
    <location>
        <begin position="365"/>
        <end position="376"/>
    </location>
</feature>
<evidence type="ECO:0000256" key="6">
    <source>
        <dbReference type="RuleBase" id="RU363132"/>
    </source>
</evidence>
<evidence type="ECO:0000313" key="12">
    <source>
        <dbReference type="Proteomes" id="UP000256601"/>
    </source>
</evidence>
<sequence length="376" mass="39650">MSAPVATPSHHTVPVAHTAPAAHTVPVAHAPGTTETATHPTHPVVSKSKLNFPRVLTWIDPVASARSLVTILGLLYLAKYGNLFRLALRFSYWAIGLGVATEFITGKATGQKHGLVSYYKPSSYIPLSEATVTRFAQALGKNVVAAFDHVKGYLDADNLHSSFHAALFTWVLYHVTKFVSVWSLALTATILAFAIPPVYLQFQEPIDQTIDVASEKVHEELSKVQKQIEAAAGPHIKTVKQQVSKVTDQLGLTRGGFPLEADANKVNPHASSTIDPSVQHTSKPVSAAAGGVPTNAKASTPANVAAHASNAAAAEFKPSEPVKVAAVPVPVAVPVAVPEPSFPSVPSKAPAPSANHPVDEVKQALNASRQAVPNQL</sequence>
<evidence type="ECO:0000313" key="10">
    <source>
        <dbReference type="EMBL" id="RDW25922.1"/>
    </source>
</evidence>
<evidence type="ECO:0000256" key="7">
    <source>
        <dbReference type="SAM" id="MobiDB-lite"/>
    </source>
</evidence>
<dbReference type="VEuPathDB" id="FungiDB:YALI1_B02696g"/>
<keyword evidence="2 6" id="KW-0812">Transmembrane</keyword>
<name>A0A1H6Q5H9_YARLL</name>
<feature type="compositionally biased region" description="Low complexity" evidence="7">
    <location>
        <begin position="338"/>
        <end position="354"/>
    </location>
</feature>
<feature type="region of interest" description="Disordered" evidence="7">
    <location>
        <begin position="269"/>
        <end position="298"/>
    </location>
</feature>
<keyword evidence="5 6" id="KW-0472">Membrane</keyword>
<dbReference type="InterPro" id="IPR003388">
    <property type="entry name" value="Reticulon"/>
</dbReference>
<dbReference type="eggNOG" id="ENOG502SDVP">
    <property type="taxonomic scope" value="Eukaryota"/>
</dbReference>
<dbReference type="OMA" id="TGLMKQY"/>
<dbReference type="GO" id="GO:0005789">
    <property type="term" value="C:endoplasmic reticulum membrane"/>
    <property type="evidence" value="ECO:0007669"/>
    <property type="project" value="UniProtKB-SubCell"/>
</dbReference>
<evidence type="ECO:0000313" key="11">
    <source>
        <dbReference type="Proteomes" id="UP000182444"/>
    </source>
</evidence>
<evidence type="ECO:0000256" key="1">
    <source>
        <dbReference type="ARBA" id="ARBA00004477"/>
    </source>
</evidence>
<evidence type="ECO:0000256" key="4">
    <source>
        <dbReference type="ARBA" id="ARBA00022989"/>
    </source>
</evidence>
<dbReference type="AlphaFoldDB" id="A0A1H6Q5H9"/>
<protein>
    <recommendedName>
        <fullName evidence="6">Reticulon-like protein</fullName>
    </recommendedName>
</protein>
<dbReference type="VEuPathDB" id="FungiDB:YALI0_B01738g"/>
<dbReference type="EMBL" id="KZ857335">
    <property type="protein sequence ID" value="RDW25922.1"/>
    <property type="molecule type" value="Genomic_DNA"/>
</dbReference>
<feature type="transmembrane region" description="Helical" evidence="6">
    <location>
        <begin position="55"/>
        <end position="78"/>
    </location>
</feature>
<keyword evidence="3 6" id="KW-0256">Endoplasmic reticulum</keyword>
<evidence type="ECO:0000256" key="3">
    <source>
        <dbReference type="ARBA" id="ARBA00022824"/>
    </source>
</evidence>
<dbReference type="KEGG" id="yli:2907353"/>
<dbReference type="RefSeq" id="XP_500398.1">
    <property type="nucleotide sequence ID" value="XM_500398.1"/>
</dbReference>
<evidence type="ECO:0000313" key="9">
    <source>
        <dbReference type="EMBL" id="AOW01088.1"/>
    </source>
</evidence>
<dbReference type="PROSITE" id="PS50845">
    <property type="entry name" value="RETICULON"/>
    <property type="match status" value="1"/>
</dbReference>
<feature type="domain" description="Reticulon" evidence="8">
    <location>
        <begin position="52"/>
        <end position="244"/>
    </location>
</feature>
<dbReference type="Proteomes" id="UP000182444">
    <property type="component" value="Chromosome 1B"/>
</dbReference>
<feature type="compositionally biased region" description="Polar residues" evidence="7">
    <location>
        <begin position="269"/>
        <end position="284"/>
    </location>
</feature>
<gene>
    <name evidence="10" type="ORF">B0I71DRAFT_131775</name>
    <name evidence="9" type="ORF">YALI1_B02696g</name>
</gene>
<keyword evidence="4 6" id="KW-1133">Transmembrane helix</keyword>
<feature type="transmembrane region" description="Helical" evidence="6">
    <location>
        <begin position="179"/>
        <end position="200"/>
    </location>
</feature>
<feature type="region of interest" description="Disordered" evidence="7">
    <location>
        <begin position="338"/>
        <end position="376"/>
    </location>
</feature>
<evidence type="ECO:0000256" key="5">
    <source>
        <dbReference type="ARBA" id="ARBA00023136"/>
    </source>
</evidence>
<comment type="subcellular location">
    <subcellularLocation>
        <location evidence="1 6">Endoplasmic reticulum membrane</location>
        <topology evidence="1 6">Multi-pass membrane protein</topology>
    </subcellularLocation>
</comment>
<evidence type="ECO:0000256" key="2">
    <source>
        <dbReference type="ARBA" id="ARBA00022692"/>
    </source>
</evidence>
<reference evidence="9 11" key="1">
    <citation type="journal article" date="2016" name="PLoS ONE">
        <title>Sequence Assembly of Yarrowia lipolytica Strain W29/CLIB89 Shows Transposable Element Diversity.</title>
        <authorList>
            <person name="Magnan C."/>
            <person name="Yu J."/>
            <person name="Chang I."/>
            <person name="Jahn E."/>
            <person name="Kanomata Y."/>
            <person name="Wu J."/>
            <person name="Zeller M."/>
            <person name="Oakes M."/>
            <person name="Baldi P."/>
            <person name="Sandmeyer S."/>
        </authorList>
    </citation>
    <scope>NUCLEOTIDE SEQUENCE [LARGE SCALE GENOMIC DNA]</scope>
    <source>
        <strain evidence="9">CLIB89</strain>
        <strain evidence="11">CLIB89(W29)</strain>
    </source>
</reference>
<dbReference type="Pfam" id="PF02453">
    <property type="entry name" value="Reticulon"/>
    <property type="match status" value="1"/>
</dbReference>